<keyword evidence="10" id="KW-0961">Cell wall biogenesis/degradation</keyword>
<feature type="domain" description="Glycoside hydrolase family 5" evidence="14">
    <location>
        <begin position="61"/>
        <end position="282"/>
    </location>
</feature>
<comment type="similarity">
    <text evidence="13">Belongs to the glycosyl hydrolase 5 (cellulase A) family.</text>
</comment>
<reference evidence="15 16" key="1">
    <citation type="submission" date="2024-01" db="EMBL/GenBank/DDBJ databases">
        <title>Description of Olsenella sp. nov., isolated from pig feces.</title>
        <authorList>
            <person name="Chang Y.-H."/>
        </authorList>
    </citation>
    <scope>NUCLEOTIDE SEQUENCE [LARGE SCALE GENOMIC DNA]</scope>
    <source>
        <strain evidence="15 16">YH-ols2223</strain>
    </source>
</reference>
<dbReference type="SUPFAM" id="SSF51445">
    <property type="entry name" value="(Trans)glycosidases"/>
    <property type="match status" value="1"/>
</dbReference>
<name>A0ABU7RA09_9ACTN</name>
<evidence type="ECO:0000259" key="14">
    <source>
        <dbReference type="Pfam" id="PF00150"/>
    </source>
</evidence>
<dbReference type="InterPro" id="IPR050386">
    <property type="entry name" value="Glycosyl_hydrolase_5"/>
</dbReference>
<keyword evidence="7" id="KW-0472">Membrane</keyword>
<keyword evidence="9 13" id="KW-0326">Glycosidase</keyword>
<keyword evidence="16" id="KW-1185">Reference proteome</keyword>
<dbReference type="Proteomes" id="UP001332931">
    <property type="component" value="Unassembled WGS sequence"/>
</dbReference>
<keyword evidence="8" id="KW-0325">Glycoprotein</keyword>
<dbReference type="PANTHER" id="PTHR31297">
    <property type="entry name" value="GLUCAN ENDO-1,6-BETA-GLUCOSIDASE B"/>
    <property type="match status" value="1"/>
</dbReference>
<evidence type="ECO:0000313" key="15">
    <source>
        <dbReference type="EMBL" id="MEE6147343.1"/>
    </source>
</evidence>
<keyword evidence="2" id="KW-1003">Cell membrane</keyword>
<dbReference type="InterPro" id="IPR017853">
    <property type="entry name" value="GH"/>
</dbReference>
<keyword evidence="5" id="KW-0735">Signal-anchor</keyword>
<proteinExistence type="inferred from homology"/>
<dbReference type="EMBL" id="JAZGJQ010000004">
    <property type="protein sequence ID" value="MEE6147343.1"/>
    <property type="molecule type" value="Genomic_DNA"/>
</dbReference>
<evidence type="ECO:0000256" key="10">
    <source>
        <dbReference type="ARBA" id="ARBA00023316"/>
    </source>
</evidence>
<accession>A0ABU7RA09</accession>
<protein>
    <recommendedName>
        <fullName evidence="12">Exo-1,3-beta-glucanase D</fullName>
    </recommendedName>
</protein>
<evidence type="ECO:0000256" key="3">
    <source>
        <dbReference type="ARBA" id="ARBA00022692"/>
    </source>
</evidence>
<evidence type="ECO:0000256" key="6">
    <source>
        <dbReference type="ARBA" id="ARBA00022989"/>
    </source>
</evidence>
<keyword evidence="3" id="KW-0812">Transmembrane</keyword>
<keyword evidence="4 13" id="KW-0378">Hydrolase</keyword>
<evidence type="ECO:0000256" key="7">
    <source>
        <dbReference type="ARBA" id="ARBA00023136"/>
    </source>
</evidence>
<evidence type="ECO:0000256" key="2">
    <source>
        <dbReference type="ARBA" id="ARBA00022475"/>
    </source>
</evidence>
<dbReference type="Pfam" id="PF00150">
    <property type="entry name" value="Cellulase"/>
    <property type="match status" value="1"/>
</dbReference>
<comment type="caution">
    <text evidence="15">The sequence shown here is derived from an EMBL/GenBank/DDBJ whole genome shotgun (WGS) entry which is preliminary data.</text>
</comment>
<dbReference type="RefSeq" id="WP_330958108.1">
    <property type="nucleotide sequence ID" value="NZ_JAZGJQ010000004.1"/>
</dbReference>
<comment type="subcellular location">
    <subcellularLocation>
        <location evidence="1">Cell membrane</location>
        <topology evidence="1">Single-pass type II membrane protein</topology>
    </subcellularLocation>
</comment>
<dbReference type="InterPro" id="IPR001547">
    <property type="entry name" value="Glyco_hydro_5"/>
</dbReference>
<evidence type="ECO:0000256" key="1">
    <source>
        <dbReference type="ARBA" id="ARBA00004401"/>
    </source>
</evidence>
<evidence type="ECO:0000256" key="8">
    <source>
        <dbReference type="ARBA" id="ARBA00023180"/>
    </source>
</evidence>
<evidence type="ECO:0000256" key="4">
    <source>
        <dbReference type="ARBA" id="ARBA00022801"/>
    </source>
</evidence>
<evidence type="ECO:0000313" key="16">
    <source>
        <dbReference type="Proteomes" id="UP001332931"/>
    </source>
</evidence>
<dbReference type="Gene3D" id="3.20.20.80">
    <property type="entry name" value="Glycosidases"/>
    <property type="match status" value="1"/>
</dbReference>
<organism evidence="15 16">
    <name type="scientific">Olsenella absiana</name>
    <dbReference type="NCBI Taxonomy" id="3115222"/>
    <lineage>
        <taxon>Bacteria</taxon>
        <taxon>Bacillati</taxon>
        <taxon>Actinomycetota</taxon>
        <taxon>Coriobacteriia</taxon>
        <taxon>Coriobacteriales</taxon>
        <taxon>Atopobiaceae</taxon>
        <taxon>Olsenella</taxon>
    </lineage>
</organism>
<gene>
    <name evidence="15" type="ORF">VXJ25_04975</name>
</gene>
<evidence type="ECO:0000256" key="12">
    <source>
        <dbReference type="ARBA" id="ARBA00041260"/>
    </source>
</evidence>
<evidence type="ECO:0000256" key="5">
    <source>
        <dbReference type="ARBA" id="ARBA00022968"/>
    </source>
</evidence>
<evidence type="ECO:0000256" key="11">
    <source>
        <dbReference type="ARBA" id="ARBA00037126"/>
    </source>
</evidence>
<keyword evidence="6" id="KW-1133">Transmembrane helix</keyword>
<comment type="function">
    <text evidence="11">Glucosidase involved in the degradation of cellulosic biomass. Active on lichenan.</text>
</comment>
<sequence>MAREGGEVLHGVNLSGWLVLEPWVTPELFAGTGSLGEATLVAALGDELYADLVCEHREAFVTERDFEQIASRGHNAVRLPVPWYAFGGQGPNPGPYVGCIMHVDDALVWAERHGVKVLLSLAISPGAQGEEDVLSTGESGHREDVLTVLAALANRYADWPAFFGIEVADEPVAQRRHGLSITDGVPLHVLRNYYRDAYEAIRDRAGEAPVIVFPDAGVPSAWRGFMAPKRYQNVWLDCHLYHYADRVDATGPAGTRGLVASSARSLREAARSGLPVMVGAWSAALPFADSAMTPEGRIALERMYVADQIATFRDHPAWFFQTWKTSGRISAWDSRIALSSFERRMLG</sequence>
<dbReference type="PANTHER" id="PTHR31297:SF34">
    <property type="entry name" value="GLUCAN 1,3-BETA-GLUCOSIDASE 2"/>
    <property type="match status" value="1"/>
</dbReference>
<evidence type="ECO:0000256" key="9">
    <source>
        <dbReference type="ARBA" id="ARBA00023295"/>
    </source>
</evidence>
<evidence type="ECO:0000256" key="13">
    <source>
        <dbReference type="RuleBase" id="RU361153"/>
    </source>
</evidence>